<dbReference type="AlphaFoldDB" id="A0A1V6N6Q4"/>
<protein>
    <submittedName>
        <fullName evidence="2">Uncharacterized protein</fullName>
    </submittedName>
</protein>
<dbReference type="PANTHER" id="PTHR11803:SF58">
    <property type="entry name" value="PROTEIN HMF1-RELATED"/>
    <property type="match status" value="1"/>
</dbReference>
<evidence type="ECO:0000313" key="3">
    <source>
        <dbReference type="Proteomes" id="UP000191408"/>
    </source>
</evidence>
<dbReference type="GO" id="GO:0005829">
    <property type="term" value="C:cytosol"/>
    <property type="evidence" value="ECO:0007669"/>
    <property type="project" value="TreeGrafter"/>
</dbReference>
<dbReference type="SUPFAM" id="SSF55298">
    <property type="entry name" value="YjgF-like"/>
    <property type="match status" value="1"/>
</dbReference>
<dbReference type="PANTHER" id="PTHR11803">
    <property type="entry name" value="2-IMINOBUTANOATE/2-IMINOPROPANOATE DEAMINASE RIDA"/>
    <property type="match status" value="1"/>
</dbReference>
<sequence>MLKFGRVIPQVRSCSYQQWRCGNMIGSLAQGKPYSSSSKVTTHFGGKGCAPPRSGVPYSPAAKGNGFVFVSGQVAADSNGKYLPVEASVTEKTHQMIQNVKSILESSGSSLDQVIKSNIIFVHLDRDYEEFNEVYKQYFPHNPARTSVEVSGLPKPADLEIEVIALAN</sequence>
<gene>
    <name evidence="2" type="ORF">PENPOL_c025G05613</name>
</gene>
<dbReference type="Proteomes" id="UP000191408">
    <property type="component" value="Unassembled WGS sequence"/>
</dbReference>
<comment type="similarity">
    <text evidence="1">Belongs to the RutC family.</text>
</comment>
<organism evidence="2 3">
    <name type="scientific">Penicillium polonicum</name>
    <dbReference type="NCBI Taxonomy" id="60169"/>
    <lineage>
        <taxon>Eukaryota</taxon>
        <taxon>Fungi</taxon>
        <taxon>Dikarya</taxon>
        <taxon>Ascomycota</taxon>
        <taxon>Pezizomycotina</taxon>
        <taxon>Eurotiomycetes</taxon>
        <taxon>Eurotiomycetidae</taxon>
        <taxon>Eurotiales</taxon>
        <taxon>Aspergillaceae</taxon>
        <taxon>Penicillium</taxon>
    </lineage>
</organism>
<dbReference type="InterPro" id="IPR006056">
    <property type="entry name" value="RidA"/>
</dbReference>
<evidence type="ECO:0000313" key="2">
    <source>
        <dbReference type="EMBL" id="OQD60283.1"/>
    </source>
</evidence>
<reference evidence="3" key="1">
    <citation type="journal article" date="2017" name="Nat. Microbiol.">
        <title>Global analysis of biosynthetic gene clusters reveals vast potential of secondary metabolite production in Penicillium species.</title>
        <authorList>
            <person name="Nielsen J.C."/>
            <person name="Grijseels S."/>
            <person name="Prigent S."/>
            <person name="Ji B."/>
            <person name="Dainat J."/>
            <person name="Nielsen K.F."/>
            <person name="Frisvad J.C."/>
            <person name="Workman M."/>
            <person name="Nielsen J."/>
        </authorList>
    </citation>
    <scope>NUCLEOTIDE SEQUENCE [LARGE SCALE GENOMIC DNA]</scope>
    <source>
        <strain evidence="3">IBT 4502</strain>
    </source>
</reference>
<dbReference type="Pfam" id="PF01042">
    <property type="entry name" value="Ribonuc_L-PSP"/>
    <property type="match status" value="1"/>
</dbReference>
<dbReference type="Gene3D" id="3.30.1330.40">
    <property type="entry name" value="RutC-like"/>
    <property type="match status" value="1"/>
</dbReference>
<accession>A0A1V6N6Q4</accession>
<dbReference type="CDD" id="cd00448">
    <property type="entry name" value="YjgF_YER057c_UK114_family"/>
    <property type="match status" value="1"/>
</dbReference>
<comment type="caution">
    <text evidence="2">The sequence shown here is derived from an EMBL/GenBank/DDBJ whole genome shotgun (WGS) entry which is preliminary data.</text>
</comment>
<dbReference type="NCBIfam" id="TIGR00004">
    <property type="entry name" value="Rid family detoxifying hydrolase"/>
    <property type="match status" value="1"/>
</dbReference>
<name>A0A1V6N6Q4_PENPO</name>
<evidence type="ECO:0000256" key="1">
    <source>
        <dbReference type="ARBA" id="ARBA00010552"/>
    </source>
</evidence>
<proteinExistence type="inferred from homology"/>
<dbReference type="FunFam" id="3.30.1330.40:FF:000001">
    <property type="entry name" value="L-PSP family endoribonuclease"/>
    <property type="match status" value="1"/>
</dbReference>
<dbReference type="GO" id="GO:0019239">
    <property type="term" value="F:deaminase activity"/>
    <property type="evidence" value="ECO:0007669"/>
    <property type="project" value="TreeGrafter"/>
</dbReference>
<keyword evidence="3" id="KW-1185">Reference proteome</keyword>
<dbReference type="GO" id="GO:0005739">
    <property type="term" value="C:mitochondrion"/>
    <property type="evidence" value="ECO:0007669"/>
    <property type="project" value="TreeGrafter"/>
</dbReference>
<dbReference type="EMBL" id="MDYM01000025">
    <property type="protein sequence ID" value="OQD60283.1"/>
    <property type="molecule type" value="Genomic_DNA"/>
</dbReference>
<dbReference type="STRING" id="60169.A0A1V6N6Q4"/>
<dbReference type="InterPro" id="IPR035959">
    <property type="entry name" value="RutC-like_sf"/>
</dbReference>
<dbReference type="InterPro" id="IPR006175">
    <property type="entry name" value="YjgF/YER057c/UK114"/>
</dbReference>